<accession>A0A2K9LJZ3</accession>
<dbReference type="OrthoDB" id="5298481at2"/>
<keyword evidence="2" id="KW-0812">Transmembrane</keyword>
<feature type="region of interest" description="Disordered" evidence="1">
    <location>
        <begin position="59"/>
        <end position="94"/>
    </location>
</feature>
<dbReference type="Pfam" id="PF11666">
    <property type="entry name" value="DUF2933"/>
    <property type="match status" value="1"/>
</dbReference>
<evidence type="ECO:0000256" key="2">
    <source>
        <dbReference type="SAM" id="Phobius"/>
    </source>
</evidence>
<dbReference type="RefSeq" id="WP_101892434.1">
    <property type="nucleotide sequence ID" value="NZ_CP022684.1"/>
</dbReference>
<gene>
    <name evidence="3" type="ORF">Kalk_00995</name>
</gene>
<reference evidence="4" key="1">
    <citation type="submission" date="2017-08" db="EMBL/GenBank/DDBJ databases">
        <title>Direct submision.</title>
        <authorList>
            <person name="Kim S.-J."/>
            <person name="Rhee S.-K."/>
        </authorList>
    </citation>
    <scope>NUCLEOTIDE SEQUENCE [LARGE SCALE GENOMIC DNA]</scope>
    <source>
        <strain evidence="4">GI5</strain>
    </source>
</reference>
<evidence type="ECO:0000313" key="3">
    <source>
        <dbReference type="EMBL" id="AUM11094.1"/>
    </source>
</evidence>
<dbReference type="KEGG" id="kak:Kalk_00995"/>
<sequence length="94" mass="10796">MAQQPQSFWFTPKGLAALGLIGAVSYFLLMEHREHLFQFLPFLILLLCPLMHLFMHGGHGGHGDHTDHSDESEKDAYQQGLEDGRKESQHRHHH</sequence>
<evidence type="ECO:0000256" key="1">
    <source>
        <dbReference type="SAM" id="MobiDB-lite"/>
    </source>
</evidence>
<evidence type="ECO:0000313" key="4">
    <source>
        <dbReference type="Proteomes" id="UP000235116"/>
    </source>
</evidence>
<dbReference type="AlphaFoldDB" id="A0A2K9LJZ3"/>
<dbReference type="Proteomes" id="UP000235116">
    <property type="component" value="Chromosome"/>
</dbReference>
<feature type="transmembrane region" description="Helical" evidence="2">
    <location>
        <begin position="36"/>
        <end position="55"/>
    </location>
</feature>
<keyword evidence="2" id="KW-1133">Transmembrane helix</keyword>
<name>A0A2K9LJZ3_9GAMM</name>
<proteinExistence type="predicted"/>
<feature type="compositionally biased region" description="Basic and acidic residues" evidence="1">
    <location>
        <begin position="61"/>
        <end position="87"/>
    </location>
</feature>
<keyword evidence="4" id="KW-1185">Reference proteome</keyword>
<keyword evidence="2" id="KW-0472">Membrane</keyword>
<dbReference type="InterPro" id="IPR021682">
    <property type="entry name" value="DUF2933"/>
</dbReference>
<evidence type="ECO:0008006" key="5">
    <source>
        <dbReference type="Google" id="ProtNLM"/>
    </source>
</evidence>
<dbReference type="EMBL" id="CP022684">
    <property type="protein sequence ID" value="AUM11094.1"/>
    <property type="molecule type" value="Genomic_DNA"/>
</dbReference>
<feature type="transmembrane region" description="Helical" evidence="2">
    <location>
        <begin position="6"/>
        <end position="29"/>
    </location>
</feature>
<organism evidence="3 4">
    <name type="scientific">Ketobacter alkanivorans</name>
    <dbReference type="NCBI Taxonomy" id="1917421"/>
    <lineage>
        <taxon>Bacteria</taxon>
        <taxon>Pseudomonadati</taxon>
        <taxon>Pseudomonadota</taxon>
        <taxon>Gammaproteobacteria</taxon>
        <taxon>Pseudomonadales</taxon>
        <taxon>Ketobacteraceae</taxon>
        <taxon>Ketobacter</taxon>
    </lineage>
</organism>
<protein>
    <recommendedName>
        <fullName evidence="5">DUF2933 domain-containing protein</fullName>
    </recommendedName>
</protein>